<comment type="similarity">
    <text evidence="1">Belongs to the AHA1 family.</text>
</comment>
<comment type="caution">
    <text evidence="3">The sequence shown here is derived from an EMBL/GenBank/DDBJ whole genome shotgun (WGS) entry which is preliminary data.</text>
</comment>
<dbReference type="Pfam" id="PF08327">
    <property type="entry name" value="AHSA1"/>
    <property type="match status" value="1"/>
</dbReference>
<dbReference type="SUPFAM" id="SSF55961">
    <property type="entry name" value="Bet v1-like"/>
    <property type="match status" value="1"/>
</dbReference>
<reference evidence="3 4" key="1">
    <citation type="submission" date="2019-02" db="EMBL/GenBank/DDBJ databases">
        <title>Bacterial novel species Emticicia sp. 17J42-9 isolated from soil.</title>
        <authorList>
            <person name="Jung H.-Y."/>
        </authorList>
    </citation>
    <scope>NUCLEOTIDE SEQUENCE [LARGE SCALE GENOMIC DNA]</scope>
    <source>
        <strain evidence="3 4">17J42-9</strain>
    </source>
</reference>
<dbReference type="Gene3D" id="3.30.530.20">
    <property type="match status" value="1"/>
</dbReference>
<accession>A0A4Q5M4R8</accession>
<evidence type="ECO:0000256" key="1">
    <source>
        <dbReference type="ARBA" id="ARBA00006817"/>
    </source>
</evidence>
<dbReference type="InterPro" id="IPR013538">
    <property type="entry name" value="ASHA1/2-like_C"/>
</dbReference>
<dbReference type="InterPro" id="IPR023393">
    <property type="entry name" value="START-like_dom_sf"/>
</dbReference>
<protein>
    <submittedName>
        <fullName evidence="3">SRPBCC domain-containing protein</fullName>
    </submittedName>
</protein>
<sequence>MNNQAIKIERVYDAPVQKVWTALTENAQLKQWYFNFEDFKPEVGFEFKFYGGPDKGKQYLHVCVIKEVINEKKLAYSWRYDGYQGDSLVSFELFPEGDKTKLILTHEGLENFDQLNPDFAKGNFVEGWTYIINTGLKEYLEK</sequence>
<dbReference type="RefSeq" id="WP_130019160.1">
    <property type="nucleotide sequence ID" value="NZ_SEWF01000002.1"/>
</dbReference>
<dbReference type="Proteomes" id="UP000293162">
    <property type="component" value="Unassembled WGS sequence"/>
</dbReference>
<dbReference type="OrthoDB" id="2355173at2"/>
<dbReference type="AlphaFoldDB" id="A0A4Q5M4R8"/>
<evidence type="ECO:0000313" key="3">
    <source>
        <dbReference type="EMBL" id="RYU97378.1"/>
    </source>
</evidence>
<dbReference type="CDD" id="cd07814">
    <property type="entry name" value="SRPBCC_CalC_Aha1-like"/>
    <property type="match status" value="1"/>
</dbReference>
<proteinExistence type="inferred from homology"/>
<feature type="domain" description="Activator of Hsp90 ATPase homologue 1/2-like C-terminal" evidence="2">
    <location>
        <begin position="13"/>
        <end position="141"/>
    </location>
</feature>
<dbReference type="EMBL" id="SEWF01000002">
    <property type="protein sequence ID" value="RYU97378.1"/>
    <property type="molecule type" value="Genomic_DNA"/>
</dbReference>
<evidence type="ECO:0000313" key="4">
    <source>
        <dbReference type="Proteomes" id="UP000293162"/>
    </source>
</evidence>
<gene>
    <name evidence="3" type="ORF">EWM59_01425</name>
</gene>
<evidence type="ECO:0000259" key="2">
    <source>
        <dbReference type="Pfam" id="PF08327"/>
    </source>
</evidence>
<keyword evidence="4" id="KW-1185">Reference proteome</keyword>
<organism evidence="3 4">
    <name type="scientific">Emticicia agri</name>
    <dbReference type="NCBI Taxonomy" id="2492393"/>
    <lineage>
        <taxon>Bacteria</taxon>
        <taxon>Pseudomonadati</taxon>
        <taxon>Bacteroidota</taxon>
        <taxon>Cytophagia</taxon>
        <taxon>Cytophagales</taxon>
        <taxon>Leadbetterellaceae</taxon>
        <taxon>Emticicia</taxon>
    </lineage>
</organism>
<name>A0A4Q5M4R8_9BACT</name>